<dbReference type="PANTHER" id="PTHR14130:SF13">
    <property type="entry name" value="RHO GTPASE-ACTIVATING PROTEIN 44"/>
    <property type="match status" value="1"/>
</dbReference>
<evidence type="ECO:0000256" key="5">
    <source>
        <dbReference type="SAM" id="MobiDB-lite"/>
    </source>
</evidence>
<dbReference type="Gene3D" id="1.10.555.10">
    <property type="entry name" value="Rho GTPase activation protein"/>
    <property type="match status" value="1"/>
</dbReference>
<feature type="domain" description="Rho-GAP" evidence="6">
    <location>
        <begin position="217"/>
        <end position="407"/>
    </location>
</feature>
<dbReference type="SUPFAM" id="SSF103657">
    <property type="entry name" value="BAR/IMD domain-like"/>
    <property type="match status" value="1"/>
</dbReference>
<evidence type="ECO:0000313" key="8">
    <source>
        <dbReference type="Proteomes" id="UP000694571"/>
    </source>
</evidence>
<dbReference type="Proteomes" id="UP000694571">
    <property type="component" value="Unplaced"/>
</dbReference>
<keyword evidence="3" id="KW-0963">Cytoplasm</keyword>
<protein>
    <submittedName>
        <fullName evidence="7">Rho GTPase activating protein 44</fullName>
    </submittedName>
</protein>
<dbReference type="SUPFAM" id="SSF48350">
    <property type="entry name" value="GTPase activation domain, GAP"/>
    <property type="match status" value="1"/>
</dbReference>
<dbReference type="PROSITE" id="PS50238">
    <property type="entry name" value="RHOGAP"/>
    <property type="match status" value="1"/>
</dbReference>
<name>A0A8D1P0Q4_PIG</name>
<feature type="compositionally biased region" description="Basic and acidic residues" evidence="5">
    <location>
        <begin position="751"/>
        <end position="766"/>
    </location>
</feature>
<feature type="region of interest" description="Disordered" evidence="5">
    <location>
        <begin position="490"/>
        <end position="729"/>
    </location>
</feature>
<feature type="compositionally biased region" description="Pro residues" evidence="5">
    <location>
        <begin position="609"/>
        <end position="624"/>
    </location>
</feature>
<evidence type="ECO:0000256" key="2">
    <source>
        <dbReference type="ARBA" id="ARBA00022468"/>
    </source>
</evidence>
<dbReference type="InterPro" id="IPR000198">
    <property type="entry name" value="RhoGAP_dom"/>
</dbReference>
<feature type="compositionally biased region" description="Low complexity" evidence="5">
    <location>
        <begin position="560"/>
        <end position="579"/>
    </location>
</feature>
<dbReference type="CDD" id="cd04386">
    <property type="entry name" value="RhoGAP_nadrin"/>
    <property type="match status" value="1"/>
</dbReference>
<keyword evidence="2" id="KW-0343">GTPase activation</keyword>
<dbReference type="AlphaFoldDB" id="A0A8D1P0Q4"/>
<dbReference type="InterPro" id="IPR004148">
    <property type="entry name" value="BAR_dom"/>
</dbReference>
<dbReference type="PANTHER" id="PTHR14130">
    <property type="entry name" value="3BP-1 RELATED RHOGAP"/>
    <property type="match status" value="1"/>
</dbReference>
<proteinExistence type="predicted"/>
<evidence type="ECO:0000256" key="4">
    <source>
        <dbReference type="ARBA" id="ARBA00022553"/>
    </source>
</evidence>
<dbReference type="Gene3D" id="1.20.1270.60">
    <property type="entry name" value="Arfaptin homology (AH) domain/BAR domain"/>
    <property type="match status" value="2"/>
</dbReference>
<feature type="compositionally biased region" description="Low complexity" evidence="5">
    <location>
        <begin position="122"/>
        <end position="131"/>
    </location>
</feature>
<organism evidence="7 8">
    <name type="scientific">Sus scrofa</name>
    <name type="common">Pig</name>
    <dbReference type="NCBI Taxonomy" id="9823"/>
    <lineage>
        <taxon>Eukaryota</taxon>
        <taxon>Metazoa</taxon>
        <taxon>Chordata</taxon>
        <taxon>Craniata</taxon>
        <taxon>Vertebrata</taxon>
        <taxon>Euteleostomi</taxon>
        <taxon>Mammalia</taxon>
        <taxon>Eutheria</taxon>
        <taxon>Laurasiatheria</taxon>
        <taxon>Artiodactyla</taxon>
        <taxon>Suina</taxon>
        <taxon>Suidae</taxon>
        <taxon>Sus</taxon>
    </lineage>
</organism>
<feature type="compositionally biased region" description="Low complexity" evidence="5">
    <location>
        <begin position="644"/>
        <end position="674"/>
    </location>
</feature>
<feature type="compositionally biased region" description="Low complexity" evidence="5">
    <location>
        <begin position="537"/>
        <end position="548"/>
    </location>
</feature>
<dbReference type="Pfam" id="PF00620">
    <property type="entry name" value="RhoGAP"/>
    <property type="match status" value="1"/>
</dbReference>
<keyword evidence="4" id="KW-0597">Phosphoprotein</keyword>
<dbReference type="InterPro" id="IPR047165">
    <property type="entry name" value="RHG17/44/SH3BP1-like"/>
</dbReference>
<dbReference type="GO" id="GO:0005829">
    <property type="term" value="C:cytosol"/>
    <property type="evidence" value="ECO:0007669"/>
    <property type="project" value="UniProtKB-SubCell"/>
</dbReference>
<dbReference type="FunFam" id="1.10.555.10:FF:000001">
    <property type="entry name" value="Rho GTPase activating protein 44"/>
    <property type="match status" value="1"/>
</dbReference>
<dbReference type="SMART" id="SM00721">
    <property type="entry name" value="BAR"/>
    <property type="match status" value="1"/>
</dbReference>
<feature type="compositionally biased region" description="Basic and acidic residues" evidence="5">
    <location>
        <begin position="441"/>
        <end position="451"/>
    </location>
</feature>
<dbReference type="Pfam" id="PF03114">
    <property type="entry name" value="BAR"/>
    <property type="match status" value="1"/>
</dbReference>
<sequence length="775" mass="84167">MKKQFNRMRQLANQTVGRAEKTEVLSEDLLQVEKRLELVKQVSHSTHKKLTACLQGQQGAEADKRSKKLPLTTLAQCLMEGSTILGDDTLLVEIPNIQKQRKHLAKLVLDMDSSRTRWQQTSKSSSLSSSLQPAGAKADALREEMEEAANRVEICRDQLSADMYSFVAKEIDYANYFQTLIEVQAEYHRKSLTLLQAVLPQIKAQQEAWVEKPSFGKPLEEHLTISGREIAFPIEACVTMLLECGMQEEGLFRVAPSASKLKKLKAALDCCVLDVQEYSADPHAIAGALKSYLRELPEPLMTFELYDEWIQASNIQEQDKRLQALWNACEKLPRANHNNIRYLIKFLSKLSEYQDINKMTPSNMAIVLGPNLLWPQAEGNITEMMTTVSLQIVGIVEPIIQHADWFFPGEIEFNITGNYGSPVHVNHNANYSSMPSPDMDPADRRQPEQARRPLSVATDNMMLEFYKKDGLRKIQSMGVRVMDTSWVARRGSSAGRKASCAPPTMQPPAPPPPAELAAPLPSPLPEQPPDGPPVPALSPSGLGLLPGAERTSTSKSKELSPGSGQKGSPGSSQGTPSAGVQPGTSPSPSQPPADQSPHTLRKVSKKLAPIPPKVPFGQPGPLPEQPAGQPSPLSLSPTPPSTPSPYGLSYPQGYSLASGQLSPAAAAPALASPSGFTSTLSKSRPTPKPRQRPTLPPPQPPSASFAASSPQSAEHPALDGVAPGESMSTELVHFDVPAIHVELGPPLRPGPLEHGRRHAGAEKRDSEEESESTAL</sequence>
<feature type="compositionally biased region" description="Low complexity" evidence="5">
    <location>
        <begin position="702"/>
        <end position="712"/>
    </location>
</feature>
<comment type="subcellular location">
    <subcellularLocation>
        <location evidence="1">Cytoplasm</location>
        <location evidence="1">Cytosol</location>
    </subcellularLocation>
</comment>
<feature type="region of interest" description="Disordered" evidence="5">
    <location>
        <begin position="741"/>
        <end position="775"/>
    </location>
</feature>
<evidence type="ECO:0000256" key="1">
    <source>
        <dbReference type="ARBA" id="ARBA00004514"/>
    </source>
</evidence>
<feature type="region of interest" description="Disordered" evidence="5">
    <location>
        <begin position="119"/>
        <end position="139"/>
    </location>
</feature>
<dbReference type="GO" id="GO:0007165">
    <property type="term" value="P:signal transduction"/>
    <property type="evidence" value="ECO:0007669"/>
    <property type="project" value="InterPro"/>
</dbReference>
<dbReference type="InterPro" id="IPR008936">
    <property type="entry name" value="Rho_GTPase_activation_prot"/>
</dbReference>
<reference evidence="7" key="1">
    <citation type="submission" date="2025-08" db="UniProtKB">
        <authorList>
            <consortium name="Ensembl"/>
        </authorList>
    </citation>
    <scope>IDENTIFICATION</scope>
</reference>
<evidence type="ECO:0000259" key="6">
    <source>
        <dbReference type="PROSITE" id="PS50238"/>
    </source>
</evidence>
<dbReference type="SMART" id="SM00324">
    <property type="entry name" value="RhoGAP"/>
    <property type="match status" value="1"/>
</dbReference>
<evidence type="ECO:0000313" key="7">
    <source>
        <dbReference type="Ensembl" id="ENSSSCP00050047499.1"/>
    </source>
</evidence>
<feature type="compositionally biased region" description="Pro residues" evidence="5">
    <location>
        <begin position="504"/>
        <end position="536"/>
    </location>
</feature>
<dbReference type="GO" id="GO:0005096">
    <property type="term" value="F:GTPase activator activity"/>
    <property type="evidence" value="ECO:0007669"/>
    <property type="project" value="UniProtKB-KW"/>
</dbReference>
<dbReference type="Ensembl" id="ENSSSCT00050107423.1">
    <property type="protein sequence ID" value="ENSSSCP00050047499.1"/>
    <property type="gene ID" value="ENSSSCG00050078011.1"/>
</dbReference>
<dbReference type="InterPro" id="IPR027267">
    <property type="entry name" value="AH/BAR_dom_sf"/>
</dbReference>
<feature type="region of interest" description="Disordered" evidence="5">
    <location>
        <begin position="429"/>
        <end position="456"/>
    </location>
</feature>
<dbReference type="FunFam" id="1.20.1270.60:FF:000053">
    <property type="entry name" value="SH3 domain-binding protein 1"/>
    <property type="match status" value="1"/>
</dbReference>
<accession>A0A8D1P0Q4</accession>
<evidence type="ECO:0000256" key="3">
    <source>
        <dbReference type="ARBA" id="ARBA00022490"/>
    </source>
</evidence>